<dbReference type="Proteomes" id="UP000813463">
    <property type="component" value="Chromosome 1"/>
</dbReference>
<sequence length="444" mass="52223">MVDKHTSQVNIYLFAILRRHRKMATTFKYWDDCVHPLDIEALWLNPQVRTEWLDSGETKGQKVHLSRDPDGQPFLTQTEMRAIAEIIDRRHFHSQIDVDMICAIAELESDRQVLATRYIKKTKETTLGVMQISPKICNWMYREHGYRACMVDEEKSTLYRPFVNIYFGVAYLKWLSNFEHRARGEEFIVRAFHGGTKKATHKSTNPYWKQYVSIKENLPSRKFIAQRPIMDPNSNLIPTTTTTNDIKHILWDSRASPEDMEQMWNHREVQKQWLKSRETRGQVRFCKDVDKGLYISKVELKTVAEILLSKHFNTRVIKSEFLCAAVEIISARFLNGVGSRIGLMGIDYSTAEWIYKELGYKAYKVESVEDLKKPFISMYFGAAYMIWLSEYEGRERSPQFIMKAIIYGPKNVTLEETCPTWLKFQEQLSYYESMKRQSESCNIM</sequence>
<dbReference type="GeneID" id="110804427"/>
<evidence type="ECO:0000313" key="2">
    <source>
        <dbReference type="Proteomes" id="UP000813463"/>
    </source>
</evidence>
<name>A0ABM3RDQ2_SPIOL</name>
<feature type="domain" description="Transglycosylase SLT" evidence="1">
    <location>
        <begin position="93"/>
        <end position="209"/>
    </location>
</feature>
<dbReference type="InterPro" id="IPR023346">
    <property type="entry name" value="Lysozyme-like_dom_sf"/>
</dbReference>
<organism evidence="2 3">
    <name type="scientific">Spinacia oleracea</name>
    <name type="common">Spinach</name>
    <dbReference type="NCBI Taxonomy" id="3562"/>
    <lineage>
        <taxon>Eukaryota</taxon>
        <taxon>Viridiplantae</taxon>
        <taxon>Streptophyta</taxon>
        <taxon>Embryophyta</taxon>
        <taxon>Tracheophyta</taxon>
        <taxon>Spermatophyta</taxon>
        <taxon>Magnoliopsida</taxon>
        <taxon>eudicotyledons</taxon>
        <taxon>Gunneridae</taxon>
        <taxon>Pentapetalae</taxon>
        <taxon>Caryophyllales</taxon>
        <taxon>Chenopodiaceae</taxon>
        <taxon>Chenopodioideae</taxon>
        <taxon>Anserineae</taxon>
        <taxon>Spinacia</taxon>
    </lineage>
</organism>
<dbReference type="RefSeq" id="XP_056693744.1">
    <property type="nucleotide sequence ID" value="XM_056837766.1"/>
</dbReference>
<keyword evidence="2" id="KW-1185">Reference proteome</keyword>
<dbReference type="PANTHER" id="PTHR37179:SF1">
    <property type="entry name" value="TRANSGLYCOSYLASE"/>
    <property type="match status" value="1"/>
</dbReference>
<accession>A0ABM3RDQ2</accession>
<gene>
    <name evidence="3" type="primary">LOC110804427</name>
</gene>
<evidence type="ECO:0000259" key="1">
    <source>
        <dbReference type="Pfam" id="PF01464"/>
    </source>
</evidence>
<dbReference type="PANTHER" id="PTHR37179">
    <property type="entry name" value="TRANSGLYCOSYLASE"/>
    <property type="match status" value="1"/>
</dbReference>
<reference evidence="2" key="1">
    <citation type="journal article" date="2021" name="Nat. Commun.">
        <title>Genomic analyses provide insights into spinach domestication and the genetic basis of agronomic traits.</title>
        <authorList>
            <person name="Cai X."/>
            <person name="Sun X."/>
            <person name="Xu C."/>
            <person name="Sun H."/>
            <person name="Wang X."/>
            <person name="Ge C."/>
            <person name="Zhang Z."/>
            <person name="Wang Q."/>
            <person name="Fei Z."/>
            <person name="Jiao C."/>
            <person name="Wang Q."/>
        </authorList>
    </citation>
    <scope>NUCLEOTIDE SEQUENCE [LARGE SCALE GENOMIC DNA]</scope>
    <source>
        <strain evidence="2">cv. Varoflay</strain>
    </source>
</reference>
<protein>
    <submittedName>
        <fullName evidence="3">Uncharacterized protein isoform X1</fullName>
    </submittedName>
</protein>
<dbReference type="InterPro" id="IPR008258">
    <property type="entry name" value="Transglycosylase_SLT_dom_1"/>
</dbReference>
<reference evidence="3" key="2">
    <citation type="submission" date="2025-08" db="UniProtKB">
        <authorList>
            <consortium name="RefSeq"/>
        </authorList>
    </citation>
    <scope>IDENTIFICATION</scope>
    <source>
        <tissue evidence="3">Leaf</tissue>
    </source>
</reference>
<dbReference type="Gene3D" id="1.10.530.10">
    <property type="match status" value="2"/>
</dbReference>
<dbReference type="Pfam" id="PF01464">
    <property type="entry name" value="SLT"/>
    <property type="match status" value="1"/>
</dbReference>
<proteinExistence type="predicted"/>
<evidence type="ECO:0000313" key="3">
    <source>
        <dbReference type="RefSeq" id="XP_056693744.1"/>
    </source>
</evidence>
<dbReference type="SUPFAM" id="SSF53955">
    <property type="entry name" value="Lysozyme-like"/>
    <property type="match status" value="2"/>
</dbReference>